<protein>
    <recommendedName>
        <fullName evidence="2">Orn/DAP/Arg decarboxylase 2 C-terminal domain-containing protein</fullName>
    </recommendedName>
</protein>
<feature type="non-terminal residue" evidence="1">
    <location>
        <position position="1"/>
    </location>
</feature>
<evidence type="ECO:0000313" key="1">
    <source>
        <dbReference type="EMBL" id="GAH03765.1"/>
    </source>
</evidence>
<dbReference type="EMBL" id="BART01023066">
    <property type="protein sequence ID" value="GAH03765.1"/>
    <property type="molecule type" value="Genomic_DNA"/>
</dbReference>
<name>X1D653_9ZZZZ</name>
<comment type="caution">
    <text evidence="1">The sequence shown here is derived from an EMBL/GenBank/DDBJ whole genome shotgun (WGS) entry which is preliminary data.</text>
</comment>
<dbReference type="AlphaFoldDB" id="X1D653"/>
<dbReference type="GO" id="GO:0003824">
    <property type="term" value="F:catalytic activity"/>
    <property type="evidence" value="ECO:0007669"/>
    <property type="project" value="InterPro"/>
</dbReference>
<dbReference type="InterPro" id="IPR009006">
    <property type="entry name" value="Ala_racemase/Decarboxylase_C"/>
</dbReference>
<reference evidence="1" key="1">
    <citation type="journal article" date="2014" name="Front. Microbiol.">
        <title>High frequency of phylogenetically diverse reductive dehalogenase-homologous genes in deep subseafloor sedimentary metagenomes.</title>
        <authorList>
            <person name="Kawai M."/>
            <person name="Futagami T."/>
            <person name="Toyoda A."/>
            <person name="Takaki Y."/>
            <person name="Nishi S."/>
            <person name="Hori S."/>
            <person name="Arai W."/>
            <person name="Tsubouchi T."/>
            <person name="Morono Y."/>
            <person name="Uchiyama I."/>
            <person name="Ito T."/>
            <person name="Fujiyama A."/>
            <person name="Inagaki F."/>
            <person name="Takami H."/>
        </authorList>
    </citation>
    <scope>NUCLEOTIDE SEQUENCE</scope>
    <source>
        <strain evidence="1">Expedition CK06-06</strain>
    </source>
</reference>
<sequence length="54" mass="6187">PTLKIGDRVLISNVGAYCLTFSNRFPYKLPAILLVKSKEYKTIFNPTKHQDFSL</sequence>
<evidence type="ECO:0008006" key="2">
    <source>
        <dbReference type="Google" id="ProtNLM"/>
    </source>
</evidence>
<gene>
    <name evidence="1" type="ORF">S01H4_42070</name>
</gene>
<dbReference type="SUPFAM" id="SSF50621">
    <property type="entry name" value="Alanine racemase C-terminal domain-like"/>
    <property type="match status" value="1"/>
</dbReference>
<dbReference type="Gene3D" id="2.40.37.10">
    <property type="entry name" value="Lyase, Ornithine Decarboxylase, Chain A, domain 1"/>
    <property type="match status" value="1"/>
</dbReference>
<proteinExistence type="predicted"/>
<accession>X1D653</accession>
<organism evidence="1">
    <name type="scientific">marine sediment metagenome</name>
    <dbReference type="NCBI Taxonomy" id="412755"/>
    <lineage>
        <taxon>unclassified sequences</taxon>
        <taxon>metagenomes</taxon>
        <taxon>ecological metagenomes</taxon>
    </lineage>
</organism>